<accession>A0ACD3R1M4</accession>
<keyword evidence="2" id="KW-1185">Reference proteome</keyword>
<protein>
    <submittedName>
        <fullName evidence="1">Uncharacterized protein</fullName>
    </submittedName>
</protein>
<proteinExistence type="predicted"/>
<name>A0ACD3R1M4_LARCR</name>
<comment type="caution">
    <text evidence="1">The sequence shown here is derived from an EMBL/GenBank/DDBJ whole genome shotgun (WGS) entry which is preliminary data.</text>
</comment>
<sequence>MKSYYRAAITKVKDILHIAQIKHFIFKHFHVRGYILWCATLTPFLYTVSTSGDAAVCRSGLYGPRAVQDPSSHSVMSLWEMIRLVNMLIVFRFLRIIPDIKLMALVASTLLDLVKNLRAFAGILVVVYYVFAVFGIWLFEGAIKPPPEMSVLSNTTMENITSNFSMECGTYEQLAYWPNNFDDFATCCRGICELVLDFTVNHFIEANNQSTMKTVAAEMFFLLAGTANIVCTNRFLFVSAEALIQAKISPELGKVLGVQPQINSKAKSLTEAFLKNSIQNQDRHNLKAMLTHKALILGYARPKKSKRNSKKAKGLNARQKRAMKVFQIKPEDQRYQLFLPLHELWRQYITDLCGGLKPTCSPQFVQQKLLKADFHGAIITVVRSKCPSYVGTTGILVQEFKHVFKIITEEDKLKVIPKRNSVFAVEINGFVSHIYGNKFEQRASERSAKKFKVRGTIDL</sequence>
<organism evidence="1 2">
    <name type="scientific">Larimichthys crocea</name>
    <name type="common">Large yellow croaker</name>
    <name type="synonym">Pseudosciaena crocea</name>
    <dbReference type="NCBI Taxonomy" id="215358"/>
    <lineage>
        <taxon>Eukaryota</taxon>
        <taxon>Metazoa</taxon>
        <taxon>Chordata</taxon>
        <taxon>Craniata</taxon>
        <taxon>Vertebrata</taxon>
        <taxon>Euteleostomi</taxon>
        <taxon>Actinopterygii</taxon>
        <taxon>Neopterygii</taxon>
        <taxon>Teleostei</taxon>
        <taxon>Neoteleostei</taxon>
        <taxon>Acanthomorphata</taxon>
        <taxon>Eupercaria</taxon>
        <taxon>Sciaenidae</taxon>
        <taxon>Larimichthys</taxon>
    </lineage>
</organism>
<evidence type="ECO:0000313" key="2">
    <source>
        <dbReference type="Proteomes" id="UP000793456"/>
    </source>
</evidence>
<dbReference type="EMBL" id="CM011684">
    <property type="protein sequence ID" value="TMS13315.1"/>
    <property type="molecule type" value="Genomic_DNA"/>
</dbReference>
<evidence type="ECO:0000313" key="1">
    <source>
        <dbReference type="EMBL" id="TMS13315.1"/>
    </source>
</evidence>
<dbReference type="Proteomes" id="UP000793456">
    <property type="component" value="Chromosome XI"/>
</dbReference>
<reference evidence="1" key="1">
    <citation type="submission" date="2018-11" db="EMBL/GenBank/DDBJ databases">
        <title>The sequence and de novo assembly of Larimichthys crocea genome using PacBio and Hi-C technologies.</title>
        <authorList>
            <person name="Xu P."/>
            <person name="Chen B."/>
            <person name="Zhou Z."/>
            <person name="Ke Q."/>
            <person name="Wu Y."/>
            <person name="Bai H."/>
            <person name="Pu F."/>
        </authorList>
    </citation>
    <scope>NUCLEOTIDE SEQUENCE</scope>
    <source>
        <tissue evidence="1">Muscle</tissue>
    </source>
</reference>
<gene>
    <name evidence="1" type="ORF">E3U43_018390</name>
</gene>